<organism evidence="8 9">
    <name type="scientific">Marinospirillum alkaliphilum DSM 21637</name>
    <dbReference type="NCBI Taxonomy" id="1122209"/>
    <lineage>
        <taxon>Bacteria</taxon>
        <taxon>Pseudomonadati</taxon>
        <taxon>Pseudomonadota</taxon>
        <taxon>Gammaproteobacteria</taxon>
        <taxon>Oceanospirillales</taxon>
        <taxon>Oceanospirillaceae</taxon>
        <taxon>Marinospirillum</taxon>
    </lineage>
</organism>
<accession>A0A1K1ZSV1</accession>
<dbReference type="STRING" id="1122209.SAMN02745752_02825"/>
<evidence type="ECO:0000313" key="9">
    <source>
        <dbReference type="Proteomes" id="UP000182350"/>
    </source>
</evidence>
<proteinExistence type="predicted"/>
<dbReference type="EMBL" id="FPJW01000013">
    <property type="protein sequence ID" value="SFX77128.1"/>
    <property type="molecule type" value="Genomic_DNA"/>
</dbReference>
<name>A0A1K1ZSV1_9GAMM</name>
<keyword evidence="4" id="KW-0249">Electron transport</keyword>
<evidence type="ECO:0000256" key="3">
    <source>
        <dbReference type="ARBA" id="ARBA00022723"/>
    </source>
</evidence>
<dbReference type="PANTHER" id="PTHR40942:SF4">
    <property type="entry name" value="CYTOCHROME C5"/>
    <property type="match status" value="1"/>
</dbReference>
<keyword evidence="2 6" id="KW-0349">Heme</keyword>
<feature type="domain" description="Cytochrome c" evidence="7">
    <location>
        <begin position="111"/>
        <end position="191"/>
    </location>
</feature>
<keyword evidence="3 6" id="KW-0479">Metal-binding</keyword>
<dbReference type="InterPro" id="IPR036909">
    <property type="entry name" value="Cyt_c-like_dom_sf"/>
</dbReference>
<dbReference type="PRINTS" id="PR00607">
    <property type="entry name" value="CYTCHROMECIE"/>
</dbReference>
<dbReference type="Pfam" id="PF13442">
    <property type="entry name" value="Cytochrome_CBB3"/>
    <property type="match status" value="1"/>
</dbReference>
<keyword evidence="1" id="KW-0813">Transport</keyword>
<dbReference type="InterPro" id="IPR009056">
    <property type="entry name" value="Cyt_c-like_dom"/>
</dbReference>
<sequence>MVTYPAFLGYNLPTQFFRLMLIHDRHLRFKASWLIRVGLKTRLEVVRVKQKNQVSRILAMAAVLGFGLLVALQVQARTGTPEQIAERLKPSGELCLQGMDCGGVAAAPVAAGPKSGDQVYNSVCMACHNTGAAGAPKKGDVAAWASRLAQGMDSMYANSIKGIRGMPARGGNPNLSDAEVKAAVDYLVEASR</sequence>
<dbReference type="PROSITE" id="PS51007">
    <property type="entry name" value="CYTC"/>
    <property type="match status" value="1"/>
</dbReference>
<dbReference type="AlphaFoldDB" id="A0A1K1ZSV1"/>
<evidence type="ECO:0000256" key="1">
    <source>
        <dbReference type="ARBA" id="ARBA00022448"/>
    </source>
</evidence>
<dbReference type="GO" id="GO:0020037">
    <property type="term" value="F:heme binding"/>
    <property type="evidence" value="ECO:0007669"/>
    <property type="project" value="InterPro"/>
</dbReference>
<dbReference type="GO" id="GO:0005506">
    <property type="term" value="F:iron ion binding"/>
    <property type="evidence" value="ECO:0007669"/>
    <property type="project" value="InterPro"/>
</dbReference>
<dbReference type="GO" id="GO:0009055">
    <property type="term" value="F:electron transfer activity"/>
    <property type="evidence" value="ECO:0007669"/>
    <property type="project" value="InterPro"/>
</dbReference>
<evidence type="ECO:0000313" key="8">
    <source>
        <dbReference type="EMBL" id="SFX77128.1"/>
    </source>
</evidence>
<gene>
    <name evidence="8" type="ORF">SAMN02745752_02825</name>
</gene>
<keyword evidence="5 6" id="KW-0408">Iron</keyword>
<protein>
    <submittedName>
        <fullName evidence="8">Cytochrome c5</fullName>
    </submittedName>
</protein>
<dbReference type="PANTHER" id="PTHR40942">
    <property type="match status" value="1"/>
</dbReference>
<dbReference type="InterPro" id="IPR002323">
    <property type="entry name" value="Cyt_CIE"/>
</dbReference>
<evidence type="ECO:0000259" key="7">
    <source>
        <dbReference type="PROSITE" id="PS51007"/>
    </source>
</evidence>
<dbReference type="Proteomes" id="UP000182350">
    <property type="component" value="Unassembled WGS sequence"/>
</dbReference>
<dbReference type="SUPFAM" id="SSF46626">
    <property type="entry name" value="Cytochrome c"/>
    <property type="match status" value="1"/>
</dbReference>
<evidence type="ECO:0000256" key="6">
    <source>
        <dbReference type="PROSITE-ProRule" id="PRU00433"/>
    </source>
</evidence>
<evidence type="ECO:0000256" key="2">
    <source>
        <dbReference type="ARBA" id="ARBA00022617"/>
    </source>
</evidence>
<evidence type="ECO:0000256" key="5">
    <source>
        <dbReference type="ARBA" id="ARBA00023004"/>
    </source>
</evidence>
<reference evidence="8 9" key="1">
    <citation type="submission" date="2016-11" db="EMBL/GenBank/DDBJ databases">
        <authorList>
            <person name="Jaros S."/>
            <person name="Januszkiewicz K."/>
            <person name="Wedrychowicz H."/>
        </authorList>
    </citation>
    <scope>NUCLEOTIDE SEQUENCE [LARGE SCALE GENOMIC DNA]</scope>
    <source>
        <strain evidence="8 9">DSM 21637</strain>
    </source>
</reference>
<keyword evidence="9" id="KW-1185">Reference proteome</keyword>
<evidence type="ECO:0000256" key="4">
    <source>
        <dbReference type="ARBA" id="ARBA00022982"/>
    </source>
</evidence>
<dbReference type="Gene3D" id="1.10.760.10">
    <property type="entry name" value="Cytochrome c-like domain"/>
    <property type="match status" value="1"/>
</dbReference>